<dbReference type="GO" id="GO:0016020">
    <property type="term" value="C:membrane"/>
    <property type="evidence" value="ECO:0007669"/>
    <property type="project" value="UniProtKB-SubCell"/>
</dbReference>
<evidence type="ECO:0000256" key="2">
    <source>
        <dbReference type="ARBA" id="ARBA00022692"/>
    </source>
</evidence>
<dbReference type="EMBL" id="ML121569">
    <property type="protein sequence ID" value="RPB20657.1"/>
    <property type="molecule type" value="Genomic_DNA"/>
</dbReference>
<comment type="similarity">
    <text evidence="5">Belongs to the SAT4 family.</text>
</comment>
<accession>A0A3N4LCP9</accession>
<keyword evidence="2 7" id="KW-0812">Transmembrane</keyword>
<gene>
    <name evidence="9" type="ORF">L211DRAFT_791998</name>
</gene>
<evidence type="ECO:0000313" key="10">
    <source>
        <dbReference type="Proteomes" id="UP000267821"/>
    </source>
</evidence>
<comment type="subcellular location">
    <subcellularLocation>
        <location evidence="1">Membrane</location>
        <topology evidence="1">Multi-pass membrane protein</topology>
    </subcellularLocation>
</comment>
<organism evidence="9 10">
    <name type="scientific">Terfezia boudieri ATCC MYA-4762</name>
    <dbReference type="NCBI Taxonomy" id="1051890"/>
    <lineage>
        <taxon>Eukaryota</taxon>
        <taxon>Fungi</taxon>
        <taxon>Dikarya</taxon>
        <taxon>Ascomycota</taxon>
        <taxon>Pezizomycotina</taxon>
        <taxon>Pezizomycetes</taxon>
        <taxon>Pezizales</taxon>
        <taxon>Pezizaceae</taxon>
        <taxon>Terfezia</taxon>
    </lineage>
</organism>
<evidence type="ECO:0000256" key="4">
    <source>
        <dbReference type="ARBA" id="ARBA00023136"/>
    </source>
</evidence>
<feature type="region of interest" description="Disordered" evidence="6">
    <location>
        <begin position="409"/>
        <end position="432"/>
    </location>
</feature>
<sequence length="447" mass="49000">MANTDDRSQELFAVACFLLAVSTVAVALRCYCRIKVVKNFGWDDLFAVLAYLFFVFFCAFAIAGTLYGAGRHIQDIPPADIPIALKWWWACRPVYVLSNITLKMAVGLFLLRIFVEPIHKYTILLVLFVTVLFGTAFLFISIFQCQPLSFFWKGLAGTGATGKCINAMIMIKITYAYSAVNCWGDWTFSIIPIFIIRKLQMTPRAKLVVAGILALGGIASTATIIRIPYIHYAADTKDFLYASTDIAVWSIAETAIGITASSLATLRPLFRRFLTGSRRSGTSLSKPTGGPGRAGYIRSASQNNDLEEFDLRSNIGGNSGITTVIKGEWSTANGDIDVEQGLSKGGTKRGEKDLRNKNAMQSTNESRLAVDSGSEEVDQTTAGWGSRGSERGHELRIEVTRTVFQSAVVSLPEESPTTPELPSSPYTSASRSPRVAAMWYADHRDPT</sequence>
<feature type="domain" description="Rhodopsin" evidence="8">
    <location>
        <begin position="28"/>
        <end position="272"/>
    </location>
</feature>
<keyword evidence="10" id="KW-1185">Reference proteome</keyword>
<keyword evidence="3 7" id="KW-1133">Transmembrane helix</keyword>
<dbReference type="InterPro" id="IPR052337">
    <property type="entry name" value="SAT4-like"/>
</dbReference>
<feature type="transmembrane region" description="Helical" evidence="7">
    <location>
        <begin position="87"/>
        <end position="111"/>
    </location>
</feature>
<dbReference type="InParanoid" id="A0A3N4LCP9"/>
<dbReference type="STRING" id="1051890.A0A3N4LCP9"/>
<feature type="region of interest" description="Disordered" evidence="6">
    <location>
        <begin position="279"/>
        <end position="298"/>
    </location>
</feature>
<feature type="region of interest" description="Disordered" evidence="6">
    <location>
        <begin position="359"/>
        <end position="391"/>
    </location>
</feature>
<dbReference type="PANTHER" id="PTHR33048">
    <property type="entry name" value="PTH11-LIKE INTEGRAL MEMBRANE PROTEIN (AFU_ORTHOLOGUE AFUA_5G11245)"/>
    <property type="match status" value="1"/>
</dbReference>
<evidence type="ECO:0000256" key="5">
    <source>
        <dbReference type="ARBA" id="ARBA00038359"/>
    </source>
</evidence>
<dbReference type="OrthoDB" id="3936451at2759"/>
<evidence type="ECO:0000256" key="1">
    <source>
        <dbReference type="ARBA" id="ARBA00004141"/>
    </source>
</evidence>
<keyword evidence="4 7" id="KW-0472">Membrane</keyword>
<feature type="transmembrane region" description="Helical" evidence="7">
    <location>
        <begin position="123"/>
        <end position="143"/>
    </location>
</feature>
<protein>
    <recommendedName>
        <fullName evidence="8">Rhodopsin domain-containing protein</fullName>
    </recommendedName>
</protein>
<evidence type="ECO:0000256" key="6">
    <source>
        <dbReference type="SAM" id="MobiDB-lite"/>
    </source>
</evidence>
<reference evidence="9 10" key="1">
    <citation type="journal article" date="2018" name="Nat. Ecol. Evol.">
        <title>Pezizomycetes genomes reveal the molecular basis of ectomycorrhizal truffle lifestyle.</title>
        <authorList>
            <person name="Murat C."/>
            <person name="Payen T."/>
            <person name="Noel B."/>
            <person name="Kuo A."/>
            <person name="Morin E."/>
            <person name="Chen J."/>
            <person name="Kohler A."/>
            <person name="Krizsan K."/>
            <person name="Balestrini R."/>
            <person name="Da Silva C."/>
            <person name="Montanini B."/>
            <person name="Hainaut M."/>
            <person name="Levati E."/>
            <person name="Barry K.W."/>
            <person name="Belfiori B."/>
            <person name="Cichocki N."/>
            <person name="Clum A."/>
            <person name="Dockter R.B."/>
            <person name="Fauchery L."/>
            <person name="Guy J."/>
            <person name="Iotti M."/>
            <person name="Le Tacon F."/>
            <person name="Lindquist E.A."/>
            <person name="Lipzen A."/>
            <person name="Malagnac F."/>
            <person name="Mello A."/>
            <person name="Molinier V."/>
            <person name="Miyauchi S."/>
            <person name="Poulain J."/>
            <person name="Riccioni C."/>
            <person name="Rubini A."/>
            <person name="Sitrit Y."/>
            <person name="Splivallo R."/>
            <person name="Traeger S."/>
            <person name="Wang M."/>
            <person name="Zifcakova L."/>
            <person name="Wipf D."/>
            <person name="Zambonelli A."/>
            <person name="Paolocci F."/>
            <person name="Nowrousian M."/>
            <person name="Ottonello S."/>
            <person name="Baldrian P."/>
            <person name="Spatafora J.W."/>
            <person name="Henrissat B."/>
            <person name="Nagy L.G."/>
            <person name="Aury J.M."/>
            <person name="Wincker P."/>
            <person name="Grigoriev I.V."/>
            <person name="Bonfante P."/>
            <person name="Martin F.M."/>
        </authorList>
    </citation>
    <scope>NUCLEOTIDE SEQUENCE [LARGE SCALE GENOMIC DNA]</scope>
    <source>
        <strain evidence="9 10">ATCC MYA-4762</strain>
    </source>
</reference>
<dbReference type="Proteomes" id="UP000267821">
    <property type="component" value="Unassembled WGS sequence"/>
</dbReference>
<feature type="transmembrane region" description="Helical" evidence="7">
    <location>
        <begin position="12"/>
        <end position="32"/>
    </location>
</feature>
<evidence type="ECO:0000256" key="3">
    <source>
        <dbReference type="ARBA" id="ARBA00022989"/>
    </source>
</evidence>
<dbReference type="InterPro" id="IPR049326">
    <property type="entry name" value="Rhodopsin_dom_fungi"/>
</dbReference>
<dbReference type="Pfam" id="PF20684">
    <property type="entry name" value="Fung_rhodopsin"/>
    <property type="match status" value="1"/>
</dbReference>
<feature type="transmembrane region" description="Helical" evidence="7">
    <location>
        <begin position="247"/>
        <end position="270"/>
    </location>
</feature>
<evidence type="ECO:0000256" key="7">
    <source>
        <dbReference type="SAM" id="Phobius"/>
    </source>
</evidence>
<evidence type="ECO:0000313" key="9">
    <source>
        <dbReference type="EMBL" id="RPB20657.1"/>
    </source>
</evidence>
<feature type="transmembrane region" description="Helical" evidence="7">
    <location>
        <begin position="44"/>
        <end position="67"/>
    </location>
</feature>
<name>A0A3N4LCP9_9PEZI</name>
<evidence type="ECO:0000259" key="8">
    <source>
        <dbReference type="Pfam" id="PF20684"/>
    </source>
</evidence>
<feature type="transmembrane region" description="Helical" evidence="7">
    <location>
        <begin position="207"/>
        <end position="227"/>
    </location>
</feature>
<feature type="transmembrane region" description="Helical" evidence="7">
    <location>
        <begin position="175"/>
        <end position="195"/>
    </location>
</feature>
<dbReference type="PANTHER" id="PTHR33048:SF96">
    <property type="entry name" value="INTEGRAL MEMBRANE PROTEIN"/>
    <property type="match status" value="1"/>
</dbReference>
<feature type="compositionally biased region" description="Low complexity" evidence="6">
    <location>
        <begin position="410"/>
        <end position="428"/>
    </location>
</feature>
<dbReference type="AlphaFoldDB" id="A0A3N4LCP9"/>
<proteinExistence type="inferred from homology"/>